<dbReference type="EMBL" id="WJZX01000130">
    <property type="protein sequence ID" value="MCF5657631.1"/>
    <property type="molecule type" value="Genomic_DNA"/>
</dbReference>
<organism evidence="1 2">
    <name type="scientific">Pseudomonas poae</name>
    <dbReference type="NCBI Taxonomy" id="200451"/>
    <lineage>
        <taxon>Bacteria</taxon>
        <taxon>Pseudomonadati</taxon>
        <taxon>Pseudomonadota</taxon>
        <taxon>Gammaproteobacteria</taxon>
        <taxon>Pseudomonadales</taxon>
        <taxon>Pseudomonadaceae</taxon>
        <taxon>Pseudomonas</taxon>
    </lineage>
</organism>
<name>A0AAP2WLQ5_9PSED</name>
<evidence type="ECO:0000313" key="2">
    <source>
        <dbReference type="Proteomes" id="UP000814126"/>
    </source>
</evidence>
<dbReference type="GO" id="GO:0019867">
    <property type="term" value="C:outer membrane"/>
    <property type="evidence" value="ECO:0007669"/>
    <property type="project" value="InterPro"/>
</dbReference>
<dbReference type="Gene3D" id="2.40.128.130">
    <property type="entry name" value="Autotransporter beta-domain"/>
    <property type="match status" value="1"/>
</dbReference>
<dbReference type="InterPro" id="IPR036709">
    <property type="entry name" value="Autotransporte_beta_dom_sf"/>
</dbReference>
<dbReference type="InterPro" id="IPR006315">
    <property type="entry name" value="OM_autotransptr_brl_dom"/>
</dbReference>
<dbReference type="SUPFAM" id="SSF103515">
    <property type="entry name" value="Autotransporter"/>
    <property type="match status" value="1"/>
</dbReference>
<proteinExistence type="predicted"/>
<sequence>PYLRAAVARDFSPDNKVYINDQAFKNNLSGGSYEVAGGMAVSLSPSLSVHAEATHMKGKAYDQPWGATVGLQYAF</sequence>
<dbReference type="NCBIfam" id="TIGR01414">
    <property type="entry name" value="autotrans_barl"/>
    <property type="match status" value="1"/>
</dbReference>
<evidence type="ECO:0000313" key="1">
    <source>
        <dbReference type="EMBL" id="MCF5657631.1"/>
    </source>
</evidence>
<gene>
    <name evidence="1" type="ORF">GIV46_21710</name>
</gene>
<dbReference type="AlphaFoldDB" id="A0AAP2WLQ5"/>
<dbReference type="RefSeq" id="WP_236326623.1">
    <property type="nucleotide sequence ID" value="NZ_WJZX01000130.1"/>
</dbReference>
<protein>
    <submittedName>
        <fullName evidence="1">Autotransporter outer membrane beta-barrel domain-containing protein</fullName>
    </submittedName>
</protein>
<reference evidence="1" key="1">
    <citation type="submission" date="2019-11" db="EMBL/GenBank/DDBJ databases">
        <title>Epiphytic Pseudomonas syringae from cherry orchards.</title>
        <authorList>
            <person name="Hulin M.T."/>
        </authorList>
    </citation>
    <scope>NUCLEOTIDE SEQUENCE</scope>
    <source>
        <strain evidence="1">PA-2-1F</strain>
    </source>
</reference>
<dbReference type="Proteomes" id="UP000814126">
    <property type="component" value="Unassembled WGS sequence"/>
</dbReference>
<comment type="caution">
    <text evidence="1">The sequence shown here is derived from an EMBL/GenBank/DDBJ whole genome shotgun (WGS) entry which is preliminary data.</text>
</comment>
<accession>A0AAP2WLQ5</accession>
<feature type="non-terminal residue" evidence="1">
    <location>
        <position position="1"/>
    </location>
</feature>